<dbReference type="InterPro" id="IPR004173">
    <property type="entry name" value="3H_domain"/>
</dbReference>
<keyword evidence="1" id="KW-0479">Metal-binding</keyword>
<feature type="domain" description="Helix-turn-helix type 11" evidence="3">
    <location>
        <begin position="9"/>
        <end position="61"/>
    </location>
</feature>
<organism evidence="4 5">
    <name type="scientific">Rummeliibacillus stabekisii</name>
    <dbReference type="NCBI Taxonomy" id="241244"/>
    <lineage>
        <taxon>Bacteria</taxon>
        <taxon>Bacillati</taxon>
        <taxon>Bacillota</taxon>
        <taxon>Bacilli</taxon>
        <taxon>Bacillales</taxon>
        <taxon>Caryophanaceae</taxon>
        <taxon>Rummeliibacillus</taxon>
    </lineage>
</organism>
<dbReference type="GO" id="GO:0046872">
    <property type="term" value="F:metal ion binding"/>
    <property type="evidence" value="ECO:0007669"/>
    <property type="project" value="UniProtKB-KW"/>
</dbReference>
<dbReference type="AlphaFoldDB" id="A0A143HDB8"/>
<dbReference type="Gene3D" id="3.30.1340.20">
    <property type="entry name" value="3H domain"/>
    <property type="match status" value="1"/>
</dbReference>
<dbReference type="Pfam" id="PF08279">
    <property type="entry name" value="HTH_11"/>
    <property type="match status" value="1"/>
</dbReference>
<protein>
    <submittedName>
        <fullName evidence="4">Transcriptional regulator</fullName>
    </submittedName>
</protein>
<feature type="binding site" evidence="1">
    <location>
        <position position="81"/>
    </location>
    <ligand>
        <name>Ni(2+)</name>
        <dbReference type="ChEBI" id="CHEBI:49786"/>
    </ligand>
</feature>
<dbReference type="InterPro" id="IPR013196">
    <property type="entry name" value="HTH_11"/>
</dbReference>
<feature type="binding site" evidence="1">
    <location>
        <position position="148"/>
    </location>
    <ligand>
        <name>Ni(2+)</name>
        <dbReference type="ChEBI" id="CHEBI:49786"/>
    </ligand>
</feature>
<dbReference type="PANTHER" id="PTHR40068">
    <property type="entry name" value="TRANSCRIPTION REPRESSOR NIAR-RELATED"/>
    <property type="match status" value="1"/>
</dbReference>
<sequence>MKKLLGEERRAYLLDLLKTTGQAITGTEFAKKTNVSRQIIVNDIALLKARNEPIIATSQGYLYMSIESKQQVFERQIAVHHTADQTEDELNTLVDAGITVKDVTVEHPLYGEITAAIMVKNRFEVQQFLQKSRETNATPLSALTGGSHLHTISAPTEEQLDLAESLLQQKNYLLGNN</sequence>
<proteinExistence type="predicted"/>
<dbReference type="STRING" id="241244.ATY39_08440"/>
<dbReference type="InterPro" id="IPR026043">
    <property type="entry name" value="NadR"/>
</dbReference>
<reference evidence="4 5" key="1">
    <citation type="journal article" date="2016" name="Genome Announc.">
        <title>Whole-Genome Sequence of Rummeliibacillus stabekisii Strain PP9 Isolated from Antarctic Soil.</title>
        <authorList>
            <person name="da Mota F.F."/>
            <person name="Vollu R.E."/>
            <person name="Jurelevicius D."/>
            <person name="Seldin L."/>
        </authorList>
    </citation>
    <scope>NUCLEOTIDE SEQUENCE [LARGE SCALE GENOMIC DNA]</scope>
    <source>
        <strain evidence="4 5">PP9</strain>
    </source>
</reference>
<evidence type="ECO:0000259" key="3">
    <source>
        <dbReference type="Pfam" id="PF08279"/>
    </source>
</evidence>
<gene>
    <name evidence="4" type="ORF">ATY39_08440</name>
</gene>
<accession>A0A143HDB8</accession>
<dbReference type="KEGG" id="rst:ATY39_08440"/>
<keyword evidence="1" id="KW-0533">Nickel</keyword>
<evidence type="ECO:0000256" key="1">
    <source>
        <dbReference type="PIRSR" id="PIRSR037847-1"/>
    </source>
</evidence>
<dbReference type="SUPFAM" id="SSF75500">
    <property type="entry name" value="Putative transcriptional regulator TM1602, C-terminal domain"/>
    <property type="match status" value="1"/>
</dbReference>
<dbReference type="InterPro" id="IPR035922">
    <property type="entry name" value="3H_dom_sf"/>
</dbReference>
<evidence type="ECO:0000313" key="5">
    <source>
        <dbReference type="Proteomes" id="UP000076021"/>
    </source>
</evidence>
<evidence type="ECO:0000259" key="2">
    <source>
        <dbReference type="Pfam" id="PF02829"/>
    </source>
</evidence>
<evidence type="ECO:0000313" key="4">
    <source>
        <dbReference type="EMBL" id="AMW99480.1"/>
    </source>
</evidence>
<feature type="domain" description="3H" evidence="2">
    <location>
        <begin position="77"/>
        <end position="173"/>
    </location>
</feature>
<dbReference type="PANTHER" id="PTHR40068:SF1">
    <property type="entry name" value="TRANSCRIPTION REPRESSOR NIAR-RELATED"/>
    <property type="match status" value="1"/>
</dbReference>
<dbReference type="EMBL" id="CP014806">
    <property type="protein sequence ID" value="AMW99480.1"/>
    <property type="molecule type" value="Genomic_DNA"/>
</dbReference>
<dbReference type="PIRSF" id="PIRSF037847">
    <property type="entry name" value="NiaR"/>
    <property type="match status" value="1"/>
</dbReference>
<dbReference type="InterPro" id="IPR036390">
    <property type="entry name" value="WH_DNA-bd_sf"/>
</dbReference>
<feature type="binding site" evidence="1">
    <location>
        <position position="150"/>
    </location>
    <ligand>
        <name>Ni(2+)</name>
        <dbReference type="ChEBI" id="CHEBI:49786"/>
    </ligand>
</feature>
<dbReference type="Proteomes" id="UP000076021">
    <property type="component" value="Chromosome"/>
</dbReference>
<reference evidence="5" key="2">
    <citation type="submission" date="2016-03" db="EMBL/GenBank/DDBJ databases">
        <authorList>
            <person name="Ploux O."/>
        </authorList>
    </citation>
    <scope>NUCLEOTIDE SEQUENCE [LARGE SCALE GENOMIC DNA]</scope>
    <source>
        <strain evidence="5">PP9</strain>
    </source>
</reference>
<keyword evidence="5" id="KW-1185">Reference proteome</keyword>
<feature type="binding site" evidence="1">
    <location>
        <position position="89"/>
    </location>
    <ligand>
        <name>Ni(2+)</name>
        <dbReference type="ChEBI" id="CHEBI:49786"/>
    </ligand>
</feature>
<dbReference type="Pfam" id="PF02829">
    <property type="entry name" value="3H"/>
    <property type="match status" value="1"/>
</dbReference>
<dbReference type="SUPFAM" id="SSF46785">
    <property type="entry name" value="Winged helix' DNA-binding domain"/>
    <property type="match status" value="1"/>
</dbReference>
<name>A0A143HDB8_9BACL</name>
<dbReference type="RefSeq" id="WP_066788494.1">
    <property type="nucleotide sequence ID" value="NZ_CP014806.1"/>
</dbReference>